<feature type="region of interest" description="Disordered" evidence="1">
    <location>
        <begin position="510"/>
        <end position="548"/>
    </location>
</feature>
<name>A0A1A9WEX8_9MUSC</name>
<feature type="region of interest" description="Disordered" evidence="1">
    <location>
        <begin position="471"/>
        <end position="493"/>
    </location>
</feature>
<dbReference type="Proteomes" id="UP000091820">
    <property type="component" value="Unassembled WGS sequence"/>
</dbReference>
<dbReference type="VEuPathDB" id="VectorBase:GBRI017137"/>
<keyword evidence="4" id="KW-1185">Reference proteome</keyword>
<feature type="domain" description="Nuclear respiratory factor 1 NLS/DNA-binding dimerisation" evidence="2">
    <location>
        <begin position="6"/>
        <end position="106"/>
    </location>
</feature>
<proteinExistence type="predicted"/>
<evidence type="ECO:0000313" key="4">
    <source>
        <dbReference type="Proteomes" id="UP000091820"/>
    </source>
</evidence>
<sequence>MDEHEELQQNNMISNLPLLFANGYPTSLEKITEPQLETFIPFMVQCSLGHINLQGKVDCSEPEWWPEDLPFSIPLIKPKKFKGSWIAKLKDVVLICYQFHKSVFLLRFCNDLSLYEHASLRFINNYNSTTSLFDRRSNKLLVTFRNENMSYDQPQRLRKCLLQQKSKNGQHINSSLQQQIMVEPAPFDIYLCDNCDAELYSTEAIVEHEKTCSVEDEVILCDTPEPADIDNTKTGQHNVAENNELRIGFLMNFNLKYKSNDSESAKTNETLKPLLSCNQEDNKLIIAEKSRRISRRNRTVHSMSRCSTIPLSSPAGQLLLRTTKSMVTCQYLNERLERVERFCHAPILSKISSRPKYLEKKFSLGTPHCSFKKPAEYSNHLYVFPRRQFSQKRRSENFRLLNSTLLRRCRPISVRLKKIADSKLKMKHNSSNCKLNIKLTRDNPRSSHWKISSSPSAEIIVDTIDLCTSDEEDNASMRPMPLSPTLSDNNLDRNAASPAQQMQNDLIPNVTLLPLPPSLENKAHPSQKSHEIQKNDNNSLKNSVTTEPKAVKSLRPSVYILHNYVPNPLAAIITATSPNETQSSFQMQSNSKRPNSTSSAIISTNSMWFSSADNSPNDDVNCEIAEPTAPTLLLDTERSSHNLPAVLPTHIISIDLTS</sequence>
<protein>
    <recommendedName>
        <fullName evidence="2">Nuclear respiratory factor 1 NLS/DNA-binding dimerisation domain-containing protein</fullName>
    </recommendedName>
</protein>
<evidence type="ECO:0000256" key="1">
    <source>
        <dbReference type="SAM" id="MobiDB-lite"/>
    </source>
</evidence>
<accession>A0A1A9WEX8</accession>
<evidence type="ECO:0000259" key="2">
    <source>
        <dbReference type="Pfam" id="PF10491"/>
    </source>
</evidence>
<feature type="compositionally biased region" description="Polar residues" evidence="1">
    <location>
        <begin position="535"/>
        <end position="546"/>
    </location>
</feature>
<reference evidence="4" key="1">
    <citation type="submission" date="2014-03" db="EMBL/GenBank/DDBJ databases">
        <authorList>
            <person name="Aksoy S."/>
            <person name="Warren W."/>
            <person name="Wilson R.K."/>
        </authorList>
    </citation>
    <scope>NUCLEOTIDE SEQUENCE [LARGE SCALE GENOMIC DNA]</scope>
    <source>
        <strain evidence="4">IAEA</strain>
    </source>
</reference>
<evidence type="ECO:0000313" key="3">
    <source>
        <dbReference type="EnsemblMetazoa" id="GBRI017137-PA"/>
    </source>
</evidence>
<dbReference type="InterPro" id="IPR019525">
    <property type="entry name" value="Nrf1_NLS/DNA-bd_dimer"/>
</dbReference>
<dbReference type="EnsemblMetazoa" id="GBRI017137-RA">
    <property type="protein sequence ID" value="GBRI017137-PA"/>
    <property type="gene ID" value="GBRI017137"/>
</dbReference>
<dbReference type="Pfam" id="PF10491">
    <property type="entry name" value="Nrf1_DNA-bind"/>
    <property type="match status" value="1"/>
</dbReference>
<dbReference type="AlphaFoldDB" id="A0A1A9WEX8"/>
<organism evidence="3 4">
    <name type="scientific">Glossina brevipalpis</name>
    <dbReference type="NCBI Taxonomy" id="37001"/>
    <lineage>
        <taxon>Eukaryota</taxon>
        <taxon>Metazoa</taxon>
        <taxon>Ecdysozoa</taxon>
        <taxon>Arthropoda</taxon>
        <taxon>Hexapoda</taxon>
        <taxon>Insecta</taxon>
        <taxon>Pterygota</taxon>
        <taxon>Neoptera</taxon>
        <taxon>Endopterygota</taxon>
        <taxon>Diptera</taxon>
        <taxon>Brachycera</taxon>
        <taxon>Muscomorpha</taxon>
        <taxon>Hippoboscoidea</taxon>
        <taxon>Glossinidae</taxon>
        <taxon>Glossina</taxon>
    </lineage>
</organism>
<reference evidence="3" key="2">
    <citation type="submission" date="2020-05" db="UniProtKB">
        <authorList>
            <consortium name="EnsemblMetazoa"/>
        </authorList>
    </citation>
    <scope>IDENTIFICATION</scope>
    <source>
        <strain evidence="3">IAEA</strain>
    </source>
</reference>